<dbReference type="OrthoDB" id="4764283at2"/>
<evidence type="ECO:0000256" key="1">
    <source>
        <dbReference type="SAM" id="Phobius"/>
    </source>
</evidence>
<protein>
    <submittedName>
        <fullName evidence="2">Uncharacterized protein</fullName>
    </submittedName>
</protein>
<keyword evidence="1" id="KW-0812">Transmembrane</keyword>
<feature type="transmembrane region" description="Helical" evidence="1">
    <location>
        <begin position="90"/>
        <end position="108"/>
    </location>
</feature>
<feature type="transmembrane region" description="Helical" evidence="1">
    <location>
        <begin position="30"/>
        <end position="48"/>
    </location>
</feature>
<accession>A0A172TL81</accession>
<keyword evidence="1" id="KW-0472">Membrane</keyword>
<dbReference type="KEGG" id="pswu:SY83_17675"/>
<dbReference type="STRING" id="1178515.SY83_17675"/>
<dbReference type="EMBL" id="CP011388">
    <property type="protein sequence ID" value="ANE47815.1"/>
    <property type="molecule type" value="Genomic_DNA"/>
</dbReference>
<feature type="transmembrane region" description="Helical" evidence="1">
    <location>
        <begin position="60"/>
        <end position="78"/>
    </location>
</feature>
<sequence length="240" mass="28300">MNKAEEEESQEKNMQIKDPKVYYPNKGKEIFNFLVPAVLIVLGFWMIAKSDFSNFDIYTGVIPGIGVYAIMLYQHLKHRKNKMYQQYNSFFRNTVVPCSTFLIIIFGLETSNRTLVFILLSFPLIIFVASAGYRLYRMTRGYPSIIVSERGLLDRTSILNAAFVNWNDVQEIFTYVFMNRRTIGLVLSEPRFQTIPWINRFNHRILYKQRVFILTDLDVGSPMDKLYEEMNQAWEHRKEA</sequence>
<dbReference type="AlphaFoldDB" id="A0A172TL81"/>
<gene>
    <name evidence="2" type="ORF">SY83_17675</name>
</gene>
<evidence type="ECO:0000313" key="2">
    <source>
        <dbReference type="EMBL" id="ANE47815.1"/>
    </source>
</evidence>
<proteinExistence type="predicted"/>
<keyword evidence="3" id="KW-1185">Reference proteome</keyword>
<dbReference type="Proteomes" id="UP000076927">
    <property type="component" value="Chromosome"/>
</dbReference>
<dbReference type="NCBIfam" id="NF041635">
    <property type="entry name" value="STM3941_fam"/>
    <property type="match status" value="1"/>
</dbReference>
<evidence type="ECO:0000313" key="3">
    <source>
        <dbReference type="Proteomes" id="UP000076927"/>
    </source>
</evidence>
<dbReference type="RefSeq" id="WP_068608913.1">
    <property type="nucleotide sequence ID" value="NZ_CP011388.1"/>
</dbReference>
<name>A0A172TL81_9BACL</name>
<keyword evidence="1" id="KW-1133">Transmembrane helix</keyword>
<dbReference type="PATRIC" id="fig|1178515.4.peg.3560"/>
<feature type="transmembrane region" description="Helical" evidence="1">
    <location>
        <begin position="114"/>
        <end position="136"/>
    </location>
</feature>
<organism evidence="2 3">
    <name type="scientific">Paenibacillus swuensis</name>
    <dbReference type="NCBI Taxonomy" id="1178515"/>
    <lineage>
        <taxon>Bacteria</taxon>
        <taxon>Bacillati</taxon>
        <taxon>Bacillota</taxon>
        <taxon>Bacilli</taxon>
        <taxon>Bacillales</taxon>
        <taxon>Paenibacillaceae</taxon>
        <taxon>Paenibacillus</taxon>
    </lineage>
</organism>
<reference evidence="2 3" key="1">
    <citation type="submission" date="2015-01" db="EMBL/GenBank/DDBJ databases">
        <title>Paenibacillus swuensis/DY6/whole genome sequencing.</title>
        <authorList>
            <person name="Kim M.K."/>
            <person name="Srinivasan S."/>
            <person name="Lee J.-J."/>
        </authorList>
    </citation>
    <scope>NUCLEOTIDE SEQUENCE [LARGE SCALE GENOMIC DNA]</scope>
    <source>
        <strain evidence="2 3">DY6</strain>
    </source>
</reference>
<dbReference type="InterPro" id="IPR048136">
    <property type="entry name" value="STM3941-like"/>
</dbReference>